<dbReference type="PANTHER" id="PTHR12826:SF15">
    <property type="entry name" value="RIBONUCLEASE Y"/>
    <property type="match status" value="1"/>
</dbReference>
<dbReference type="PANTHER" id="PTHR12826">
    <property type="entry name" value="RIBONUCLEASE Y"/>
    <property type="match status" value="1"/>
</dbReference>
<dbReference type="InterPro" id="IPR036612">
    <property type="entry name" value="KH_dom_type_1_sf"/>
</dbReference>
<evidence type="ECO:0000256" key="1">
    <source>
        <dbReference type="ARBA" id="ARBA00022722"/>
    </source>
</evidence>
<name>A0A847ETV4_9BACT</name>
<keyword evidence="3 5" id="KW-0378">Hydrolase</keyword>
<dbReference type="Pfam" id="PF00013">
    <property type="entry name" value="KH_1"/>
    <property type="match status" value="1"/>
</dbReference>
<dbReference type="SMART" id="SM00471">
    <property type="entry name" value="HDc"/>
    <property type="match status" value="1"/>
</dbReference>
<comment type="similarity">
    <text evidence="5">Belongs to the RNase Y family.</text>
</comment>
<keyword evidence="7" id="KW-0175">Coiled coil</keyword>
<evidence type="ECO:0000256" key="6">
    <source>
        <dbReference type="NCBIfam" id="TIGR03319"/>
    </source>
</evidence>
<dbReference type="SUPFAM" id="SSF54791">
    <property type="entry name" value="Eukaryotic type KH-domain (KH-domain type I)"/>
    <property type="match status" value="1"/>
</dbReference>
<gene>
    <name evidence="5 9" type="primary">rny</name>
    <name evidence="9" type="ORF">GX618_03165</name>
</gene>
<dbReference type="PROSITE" id="PS50084">
    <property type="entry name" value="KH_TYPE_1"/>
    <property type="match status" value="1"/>
</dbReference>
<evidence type="ECO:0000256" key="3">
    <source>
        <dbReference type="ARBA" id="ARBA00022801"/>
    </source>
</evidence>
<sequence length="506" mass="57048">MELIIGIVAALVGSAGMFSYLKFGKKWVNVKDIPEEEIARVADKLISKKIEEAEKEIEENKRKSDDRLRELRKETEEHEELLLEREKKLNERTKMIDKKSEELEVSSESVKKMQRGLEKTRMQLKEELERISGLTQEEAKQKLMSQVDEDIKDYEAKKIRQAEKHVEEIADERGKEILVESMQRIVTDYVGETTTSTIKIEDDKVKGRVIGKEGRNIRAFEKLTGVDVIVDESPNTIALSSFDPLRREIAAVALSKLIGDGRIHPSSIEEAIRKAKNEISIEIKKNGQILAEEAGWPGIDIGLLKLIGKMKYRTSYGQSLMSHTIEVMRLGEVLAAELNADIDLVKRACLLHDVGKVLTHKIDSPHHHISGQVARKYGLDDKLVNAIESHHLDIEPQSVEAVIVYLADAISGARPGARKDSYEQYIQRIEALENVAKELGGDKIEEVFAIKAGRELRVIVKPALITDDEMTVLAKDLAATIEKTQNYPGNVEVTLIRETRAVEIAR</sequence>
<dbReference type="NCBIfam" id="TIGR00277">
    <property type="entry name" value="HDIG"/>
    <property type="match status" value="1"/>
</dbReference>
<organism evidence="9 10">
    <name type="scientific">Candidatus Dojkabacteria bacterium</name>
    <dbReference type="NCBI Taxonomy" id="2099670"/>
    <lineage>
        <taxon>Bacteria</taxon>
        <taxon>Candidatus Dojkabacteria</taxon>
    </lineage>
</organism>
<evidence type="ECO:0000259" key="8">
    <source>
        <dbReference type="PROSITE" id="PS51831"/>
    </source>
</evidence>
<dbReference type="SUPFAM" id="SSF109604">
    <property type="entry name" value="HD-domain/PDEase-like"/>
    <property type="match status" value="1"/>
</dbReference>
<dbReference type="InterPro" id="IPR004088">
    <property type="entry name" value="KH_dom_type_1"/>
</dbReference>
<evidence type="ECO:0000256" key="5">
    <source>
        <dbReference type="HAMAP-Rule" id="MF_00335"/>
    </source>
</evidence>
<evidence type="ECO:0000256" key="4">
    <source>
        <dbReference type="ARBA" id="ARBA00022884"/>
    </source>
</evidence>
<dbReference type="GO" id="GO:0004521">
    <property type="term" value="F:RNA endonuclease activity"/>
    <property type="evidence" value="ECO:0007669"/>
    <property type="project" value="UniProtKB-UniRule"/>
</dbReference>
<feature type="coiled-coil region" evidence="7">
    <location>
        <begin position="43"/>
        <end position="137"/>
    </location>
</feature>
<evidence type="ECO:0000313" key="10">
    <source>
        <dbReference type="Proteomes" id="UP000554004"/>
    </source>
</evidence>
<keyword evidence="2 5" id="KW-0255">Endonuclease</keyword>
<dbReference type="CDD" id="cd00077">
    <property type="entry name" value="HDc"/>
    <property type="match status" value="1"/>
</dbReference>
<keyword evidence="4 5" id="KW-0694">RNA-binding</keyword>
<dbReference type="InterPro" id="IPR006674">
    <property type="entry name" value="HD_domain"/>
</dbReference>
<dbReference type="Pfam" id="PF01966">
    <property type="entry name" value="HD"/>
    <property type="match status" value="1"/>
</dbReference>
<dbReference type="InterPro" id="IPR022711">
    <property type="entry name" value="RNase_Y_N"/>
</dbReference>
<dbReference type="GO" id="GO:0005886">
    <property type="term" value="C:plasma membrane"/>
    <property type="evidence" value="ECO:0007669"/>
    <property type="project" value="UniProtKB-UniRule"/>
</dbReference>
<proteinExistence type="inferred from homology"/>
<dbReference type="NCBIfam" id="TIGR03319">
    <property type="entry name" value="RNase_Y"/>
    <property type="match status" value="1"/>
</dbReference>
<dbReference type="InterPro" id="IPR004087">
    <property type="entry name" value="KH_dom"/>
</dbReference>
<protein>
    <recommendedName>
        <fullName evidence="5 6">Ribonuclease Y</fullName>
        <shortName evidence="5">RNase Y</shortName>
        <ecNumber evidence="5 6">3.1.-.-</ecNumber>
    </recommendedName>
</protein>
<dbReference type="Gene3D" id="1.10.3210.10">
    <property type="entry name" value="Hypothetical protein af1432"/>
    <property type="match status" value="1"/>
</dbReference>
<dbReference type="InterPro" id="IPR006675">
    <property type="entry name" value="HDIG_dom"/>
</dbReference>
<dbReference type="AlphaFoldDB" id="A0A847ETV4"/>
<dbReference type="CDD" id="cd22431">
    <property type="entry name" value="KH-I_RNaseY"/>
    <property type="match status" value="1"/>
</dbReference>
<dbReference type="SMART" id="SM00322">
    <property type="entry name" value="KH"/>
    <property type="match status" value="1"/>
</dbReference>
<reference evidence="9 10" key="1">
    <citation type="journal article" date="2020" name="Biotechnol. Biofuels">
        <title>New insights from the biogas microbiome by comprehensive genome-resolved metagenomics of nearly 1600 species originating from multiple anaerobic digesters.</title>
        <authorList>
            <person name="Campanaro S."/>
            <person name="Treu L."/>
            <person name="Rodriguez-R L.M."/>
            <person name="Kovalovszki A."/>
            <person name="Ziels R.M."/>
            <person name="Maus I."/>
            <person name="Zhu X."/>
            <person name="Kougias P.G."/>
            <person name="Basile A."/>
            <person name="Luo G."/>
            <person name="Schluter A."/>
            <person name="Konstantinidis K.T."/>
            <person name="Angelidaki I."/>
        </authorList>
    </citation>
    <scope>NUCLEOTIDE SEQUENCE [LARGE SCALE GENOMIC DNA]</scope>
    <source>
        <strain evidence="9">AS06rmzACSIP_421</strain>
    </source>
</reference>
<dbReference type="GO" id="GO:0006402">
    <property type="term" value="P:mRNA catabolic process"/>
    <property type="evidence" value="ECO:0007669"/>
    <property type="project" value="UniProtKB-UniRule"/>
</dbReference>
<dbReference type="GO" id="GO:0003723">
    <property type="term" value="F:RNA binding"/>
    <property type="evidence" value="ECO:0007669"/>
    <property type="project" value="UniProtKB-UniRule"/>
</dbReference>
<dbReference type="Proteomes" id="UP000554004">
    <property type="component" value="Unassembled WGS sequence"/>
</dbReference>
<keyword evidence="1 5" id="KW-0540">Nuclease</keyword>
<dbReference type="HAMAP" id="MF_00335">
    <property type="entry name" value="RNase_Y"/>
    <property type="match status" value="1"/>
</dbReference>
<comment type="caution">
    <text evidence="9">The sequence shown here is derived from an EMBL/GenBank/DDBJ whole genome shotgun (WGS) entry which is preliminary data.</text>
</comment>
<comment type="function">
    <text evidence="5">Endoribonuclease that initiates mRNA decay.</text>
</comment>
<accession>A0A847ETV4</accession>
<dbReference type="GO" id="GO:0016787">
    <property type="term" value="F:hydrolase activity"/>
    <property type="evidence" value="ECO:0007669"/>
    <property type="project" value="UniProtKB-KW"/>
</dbReference>
<dbReference type="Pfam" id="PF12072">
    <property type="entry name" value="RNase_Y_N"/>
    <property type="match status" value="1"/>
</dbReference>
<dbReference type="InterPro" id="IPR017705">
    <property type="entry name" value="Ribonuclease_Y"/>
</dbReference>
<evidence type="ECO:0000256" key="7">
    <source>
        <dbReference type="SAM" id="Coils"/>
    </source>
</evidence>
<feature type="domain" description="HD" evidence="8">
    <location>
        <begin position="320"/>
        <end position="413"/>
    </location>
</feature>
<evidence type="ECO:0000313" key="9">
    <source>
        <dbReference type="EMBL" id="NLE31249.1"/>
    </source>
</evidence>
<dbReference type="EC" id="3.1.-.-" evidence="5 6"/>
<dbReference type="Gene3D" id="3.30.1370.10">
    <property type="entry name" value="K Homology domain, type 1"/>
    <property type="match status" value="1"/>
</dbReference>
<evidence type="ECO:0000256" key="2">
    <source>
        <dbReference type="ARBA" id="ARBA00022759"/>
    </source>
</evidence>
<dbReference type="EMBL" id="JAAZAL010000112">
    <property type="protein sequence ID" value="NLE31249.1"/>
    <property type="molecule type" value="Genomic_DNA"/>
</dbReference>
<dbReference type="InterPro" id="IPR003607">
    <property type="entry name" value="HD/PDEase_dom"/>
</dbReference>
<dbReference type="PROSITE" id="PS51831">
    <property type="entry name" value="HD"/>
    <property type="match status" value="1"/>
</dbReference>